<keyword evidence="5 17" id="KW-0436">Ligase</keyword>
<dbReference type="Proteomes" id="UP000003704">
    <property type="component" value="Unassembled WGS sequence"/>
</dbReference>
<evidence type="ECO:0000256" key="7">
    <source>
        <dbReference type="ARBA" id="ARBA00022832"/>
    </source>
</evidence>
<keyword evidence="9" id="KW-0460">Magnesium</keyword>
<evidence type="ECO:0000256" key="6">
    <source>
        <dbReference type="ARBA" id="ARBA00022741"/>
    </source>
</evidence>
<evidence type="ECO:0000256" key="1">
    <source>
        <dbReference type="ARBA" id="ARBA00001946"/>
    </source>
</evidence>
<dbReference type="PANTHER" id="PTHR43767:SF8">
    <property type="entry name" value="LONG-CHAIN-FATTY-ACID--COA LIGASE"/>
    <property type="match status" value="1"/>
</dbReference>
<accession>I7ZGN3</accession>
<dbReference type="GO" id="GO:0004467">
    <property type="term" value="F:long-chain fatty acid-CoA ligase activity"/>
    <property type="evidence" value="ECO:0007669"/>
    <property type="project" value="UniProtKB-EC"/>
</dbReference>
<dbReference type="Gene3D" id="3.40.50.980">
    <property type="match status" value="2"/>
</dbReference>
<comment type="pathway">
    <text evidence="3">Lipid metabolism; fatty acid beta-oxidation.</text>
</comment>
<evidence type="ECO:0000256" key="14">
    <source>
        <dbReference type="ARBA" id="ARBA00042773"/>
    </source>
</evidence>
<evidence type="ECO:0000256" key="3">
    <source>
        <dbReference type="ARBA" id="ARBA00005005"/>
    </source>
</evidence>
<dbReference type="Pfam" id="PF13193">
    <property type="entry name" value="AMP-binding_C"/>
    <property type="match status" value="1"/>
</dbReference>
<evidence type="ECO:0000256" key="8">
    <source>
        <dbReference type="ARBA" id="ARBA00022840"/>
    </source>
</evidence>
<dbReference type="InterPro" id="IPR020845">
    <property type="entry name" value="AMP-binding_CS"/>
</dbReference>
<dbReference type="Gene3D" id="2.30.38.10">
    <property type="entry name" value="Luciferase, Domain 3"/>
    <property type="match status" value="1"/>
</dbReference>
<dbReference type="InterPro" id="IPR050237">
    <property type="entry name" value="ATP-dep_AMP-bd_enzyme"/>
</dbReference>
<dbReference type="PROSITE" id="PS00455">
    <property type="entry name" value="AMP_BINDING"/>
    <property type="match status" value="1"/>
</dbReference>
<keyword evidence="10" id="KW-0443">Lipid metabolism</keyword>
<dbReference type="Pfam" id="PF00501">
    <property type="entry name" value="AMP-binding"/>
    <property type="match status" value="1"/>
</dbReference>
<evidence type="ECO:0000256" key="2">
    <source>
        <dbReference type="ARBA" id="ARBA00004170"/>
    </source>
</evidence>
<sequence length="565" mass="61774">MMENTAPPAAQDRIWLKNYAPGVPADIDLNTYQSVVDILEQACGRFRDVTAFECMGVSMSFDELDKLSQDFASYLQNVLGLNAGDRVAIMMPNTLQYPVAMFGVLRAGLVVVNVNPLYTARELEHQLNDSGARAIVIVENFCTTLQKVLGNTKVETVVTTQLGDLAPFPKSVIMNFVVKRVKKMVPDWDIPGTVPFKKALSLGRSQPFHRIRLTHEDTAFLQYTGGTTGVSKGAQLLHKNIVGNVLQARAWLTGHITEGKEIIITPLPLYHIFALTANCLVFLSIGAKNVLIPNPRDLPGFVKELKKHRFTAFTGVNTLFNGLLNTPGFGELDFSGLRCTLGGGAAVQQAVAEKWSKVTGKPLSEAYGLTETSPGVCINPLNKPDWNGTIGLPISSTYVVFRDDDNNDVPLGQPGELCVKGPQVMAGYWNRPEETAKVMTSDGFLRTGDIGTIDAEGFVRIVDRKKDMIIVSGFNVFPNEIEDIVAKHEGVLEVACVGIPDDKTGEAVKIVVVKKDPGLTAEALRNHCKQNMTGYKVPKIIEFRNELPKSPIGKILRKELRGKAA</sequence>
<comment type="subcellular location">
    <subcellularLocation>
        <location evidence="2">Membrane</location>
        <topology evidence="2">Peripheral membrane protein</topology>
    </subcellularLocation>
</comment>
<dbReference type="PATRIC" id="fig|1172194.4.peg.1135"/>
<dbReference type="AlphaFoldDB" id="I7ZGN3"/>
<evidence type="ECO:0000256" key="9">
    <source>
        <dbReference type="ARBA" id="ARBA00022842"/>
    </source>
</evidence>
<keyword evidence="7" id="KW-0276">Fatty acid metabolism</keyword>
<evidence type="ECO:0000256" key="10">
    <source>
        <dbReference type="ARBA" id="ARBA00023098"/>
    </source>
</evidence>
<reference evidence="17 18" key="1">
    <citation type="journal article" date="2012" name="J. Bacteriol.">
        <title>Genome Sequence of n-Alkane-Degrading Hydrocarboniphaga effusa Strain AP103T (ATCC BAA-332T).</title>
        <authorList>
            <person name="Chang H.K."/>
            <person name="Zylstra G.J."/>
            <person name="Chae J.C."/>
        </authorList>
    </citation>
    <scope>NUCLEOTIDE SEQUENCE [LARGE SCALE GENOMIC DNA]</scope>
    <source>
        <strain evidence="17 18">AP103</strain>
    </source>
</reference>
<dbReference type="GO" id="GO:0016020">
    <property type="term" value="C:membrane"/>
    <property type="evidence" value="ECO:0007669"/>
    <property type="project" value="UniProtKB-SubCell"/>
</dbReference>
<dbReference type="Gene3D" id="3.30.300.30">
    <property type="match status" value="1"/>
</dbReference>
<dbReference type="PANTHER" id="PTHR43767">
    <property type="entry name" value="LONG-CHAIN-FATTY-ACID--COA LIGASE"/>
    <property type="match status" value="1"/>
</dbReference>
<protein>
    <recommendedName>
        <fullName evidence="13">Long-chain-fatty-acid--CoA ligase</fullName>
        <ecNumber evidence="12">6.2.1.3</ecNumber>
    </recommendedName>
    <alternativeName>
        <fullName evidence="14">Long-chain acyl-CoA synthetase</fullName>
    </alternativeName>
</protein>
<evidence type="ECO:0000256" key="13">
    <source>
        <dbReference type="ARBA" id="ARBA00039545"/>
    </source>
</evidence>
<dbReference type="EC" id="6.2.1.3" evidence="12"/>
<keyword evidence="18" id="KW-1185">Reference proteome</keyword>
<feature type="domain" description="AMP-dependent synthetase/ligase" evidence="15">
    <location>
        <begin position="39"/>
        <end position="429"/>
    </location>
</feature>
<feature type="domain" description="AMP-binding enzyme C-terminal" evidence="16">
    <location>
        <begin position="480"/>
        <end position="554"/>
    </location>
</feature>
<dbReference type="STRING" id="1172194.WQQ_11810"/>
<dbReference type="EMBL" id="AKGD01000001">
    <property type="protein sequence ID" value="EIT71044.1"/>
    <property type="molecule type" value="Genomic_DNA"/>
</dbReference>
<keyword evidence="11" id="KW-0472">Membrane</keyword>
<comment type="caution">
    <text evidence="17">The sequence shown here is derived from an EMBL/GenBank/DDBJ whole genome shotgun (WGS) entry which is preliminary data.</text>
</comment>
<dbReference type="SUPFAM" id="SSF56801">
    <property type="entry name" value="Acetyl-CoA synthetase-like"/>
    <property type="match status" value="1"/>
</dbReference>
<keyword evidence="6" id="KW-0547">Nucleotide-binding</keyword>
<dbReference type="GO" id="GO:0005524">
    <property type="term" value="F:ATP binding"/>
    <property type="evidence" value="ECO:0007669"/>
    <property type="project" value="UniProtKB-KW"/>
</dbReference>
<proteinExistence type="inferred from homology"/>
<dbReference type="RefSeq" id="WP_007184136.1">
    <property type="nucleotide sequence ID" value="NZ_AKGD01000001.1"/>
</dbReference>
<dbReference type="InterPro" id="IPR000873">
    <property type="entry name" value="AMP-dep_synth/lig_dom"/>
</dbReference>
<evidence type="ECO:0000256" key="4">
    <source>
        <dbReference type="ARBA" id="ARBA00006432"/>
    </source>
</evidence>
<evidence type="ECO:0000256" key="5">
    <source>
        <dbReference type="ARBA" id="ARBA00022598"/>
    </source>
</evidence>
<evidence type="ECO:0000259" key="15">
    <source>
        <dbReference type="Pfam" id="PF00501"/>
    </source>
</evidence>
<comment type="cofactor">
    <cofactor evidence="1">
        <name>Mg(2+)</name>
        <dbReference type="ChEBI" id="CHEBI:18420"/>
    </cofactor>
</comment>
<evidence type="ECO:0000313" key="18">
    <source>
        <dbReference type="Proteomes" id="UP000003704"/>
    </source>
</evidence>
<evidence type="ECO:0000256" key="11">
    <source>
        <dbReference type="ARBA" id="ARBA00023136"/>
    </source>
</evidence>
<evidence type="ECO:0000313" key="17">
    <source>
        <dbReference type="EMBL" id="EIT71044.1"/>
    </source>
</evidence>
<evidence type="ECO:0000256" key="12">
    <source>
        <dbReference type="ARBA" id="ARBA00026121"/>
    </source>
</evidence>
<comment type="similarity">
    <text evidence="4">Belongs to the ATP-dependent AMP-binding enzyme family.</text>
</comment>
<gene>
    <name evidence="17" type="ORF">WQQ_11810</name>
</gene>
<dbReference type="InterPro" id="IPR025110">
    <property type="entry name" value="AMP-bd_C"/>
</dbReference>
<name>I7ZGN3_9GAMM</name>
<dbReference type="FunFam" id="3.30.300.30:FF:000006">
    <property type="entry name" value="Long-chain-fatty-acid--CoA ligase FadD"/>
    <property type="match status" value="1"/>
</dbReference>
<evidence type="ECO:0000259" key="16">
    <source>
        <dbReference type="Pfam" id="PF13193"/>
    </source>
</evidence>
<keyword evidence="8" id="KW-0067">ATP-binding</keyword>
<organism evidence="17 18">
    <name type="scientific">Hydrocarboniphaga effusa AP103</name>
    <dbReference type="NCBI Taxonomy" id="1172194"/>
    <lineage>
        <taxon>Bacteria</taxon>
        <taxon>Pseudomonadati</taxon>
        <taxon>Pseudomonadota</taxon>
        <taxon>Gammaproteobacteria</taxon>
        <taxon>Nevskiales</taxon>
        <taxon>Nevskiaceae</taxon>
        <taxon>Hydrocarboniphaga</taxon>
    </lineage>
</organism>
<dbReference type="CDD" id="cd05936">
    <property type="entry name" value="FC-FACS_FadD_like"/>
    <property type="match status" value="1"/>
</dbReference>
<dbReference type="FunFam" id="3.40.50.12780:FF:000003">
    <property type="entry name" value="Long-chain-fatty-acid--CoA ligase FadD"/>
    <property type="match status" value="1"/>
</dbReference>
<dbReference type="InterPro" id="IPR045851">
    <property type="entry name" value="AMP-bd_C_sf"/>
</dbReference>